<dbReference type="RefSeq" id="WP_168628311.1">
    <property type="nucleotide sequence ID" value="NZ_BONL01000003.1"/>
</dbReference>
<comment type="similarity">
    <text evidence="2">Belongs to the CpsC/CapA family.</text>
</comment>
<dbReference type="Pfam" id="PF10609">
    <property type="entry name" value="ParA"/>
    <property type="match status" value="1"/>
</dbReference>
<dbReference type="EMBL" id="JAAXOX010000001">
    <property type="protein sequence ID" value="NKY21190.1"/>
    <property type="molecule type" value="Genomic_DNA"/>
</dbReference>
<keyword evidence="5" id="KW-0547">Nucleotide-binding</keyword>
<dbReference type="EC" id="2.7.10.2" evidence="11"/>
<keyword evidence="8" id="KW-0472">Membrane</keyword>
<dbReference type="PANTHER" id="PTHR32309:SF31">
    <property type="entry name" value="CAPSULAR EXOPOLYSACCHARIDE FAMILY"/>
    <property type="match status" value="1"/>
</dbReference>
<keyword evidence="7" id="KW-1133">Transmembrane helix</keyword>
<dbReference type="InterPro" id="IPR005702">
    <property type="entry name" value="Wzc-like_C"/>
</dbReference>
<evidence type="ECO:0000313" key="12">
    <source>
        <dbReference type="Proteomes" id="UP000581206"/>
    </source>
</evidence>
<evidence type="ECO:0000256" key="4">
    <source>
        <dbReference type="ARBA" id="ARBA00022692"/>
    </source>
</evidence>
<evidence type="ECO:0000256" key="2">
    <source>
        <dbReference type="ARBA" id="ARBA00006683"/>
    </source>
</evidence>
<reference evidence="11 12" key="1">
    <citation type="submission" date="2020-04" db="EMBL/GenBank/DDBJ databases">
        <title>MicrobeNet Type strains.</title>
        <authorList>
            <person name="Nicholson A.C."/>
        </authorList>
    </citation>
    <scope>NUCLEOTIDE SEQUENCE [LARGE SCALE GENOMIC DNA]</scope>
    <source>
        <strain evidence="11 12">ATCC BAA-788</strain>
    </source>
</reference>
<keyword evidence="6" id="KW-0067">ATP-binding</keyword>
<dbReference type="InterPro" id="IPR050445">
    <property type="entry name" value="Bact_polysacc_biosynth/exp"/>
</dbReference>
<keyword evidence="11" id="KW-0418">Kinase</keyword>
<dbReference type="GO" id="GO:0005886">
    <property type="term" value="C:plasma membrane"/>
    <property type="evidence" value="ECO:0007669"/>
    <property type="project" value="UniProtKB-SubCell"/>
</dbReference>
<feature type="domain" description="Polysaccharide chain length determinant N-terminal" evidence="10">
    <location>
        <begin position="1"/>
        <end position="89"/>
    </location>
</feature>
<dbReference type="Pfam" id="PF02706">
    <property type="entry name" value="Wzz"/>
    <property type="match status" value="1"/>
</dbReference>
<dbReference type="InterPro" id="IPR033756">
    <property type="entry name" value="YlxH/NBP35"/>
</dbReference>
<evidence type="ECO:0000313" key="11">
    <source>
        <dbReference type="EMBL" id="NKY21190.1"/>
    </source>
</evidence>
<evidence type="ECO:0000256" key="8">
    <source>
        <dbReference type="ARBA" id="ARBA00023136"/>
    </source>
</evidence>
<organism evidence="11 12">
    <name type="scientific">Cellulomonas denverensis</name>
    <dbReference type="NCBI Taxonomy" id="264297"/>
    <lineage>
        <taxon>Bacteria</taxon>
        <taxon>Bacillati</taxon>
        <taxon>Actinomycetota</taxon>
        <taxon>Actinomycetes</taxon>
        <taxon>Micrococcales</taxon>
        <taxon>Cellulomonadaceae</taxon>
        <taxon>Cellulomonas</taxon>
    </lineage>
</organism>
<dbReference type="NCBIfam" id="TIGR01007">
    <property type="entry name" value="eps_fam"/>
    <property type="match status" value="1"/>
</dbReference>
<dbReference type="SUPFAM" id="SSF52540">
    <property type="entry name" value="P-loop containing nucleoside triphosphate hydrolases"/>
    <property type="match status" value="1"/>
</dbReference>
<evidence type="ECO:0000256" key="5">
    <source>
        <dbReference type="ARBA" id="ARBA00022741"/>
    </source>
</evidence>
<dbReference type="CDD" id="cd05387">
    <property type="entry name" value="BY-kinase"/>
    <property type="match status" value="1"/>
</dbReference>
<evidence type="ECO:0000256" key="9">
    <source>
        <dbReference type="SAM" id="MobiDB-lite"/>
    </source>
</evidence>
<name>A0A7X6QXL1_9CELL</name>
<keyword evidence="3" id="KW-1003">Cell membrane</keyword>
<evidence type="ECO:0000256" key="3">
    <source>
        <dbReference type="ARBA" id="ARBA00022475"/>
    </source>
</evidence>
<evidence type="ECO:0000259" key="10">
    <source>
        <dbReference type="Pfam" id="PF02706"/>
    </source>
</evidence>
<evidence type="ECO:0000256" key="6">
    <source>
        <dbReference type="ARBA" id="ARBA00022840"/>
    </source>
</evidence>
<evidence type="ECO:0000256" key="1">
    <source>
        <dbReference type="ARBA" id="ARBA00004651"/>
    </source>
</evidence>
<protein>
    <submittedName>
        <fullName evidence="11">Polysaccharide biosynthesis tyrosine autokinase</fullName>
        <ecNumber evidence="11">2.7.10.2</ecNumber>
    </submittedName>
</protein>
<dbReference type="GO" id="GO:0005524">
    <property type="term" value="F:ATP binding"/>
    <property type="evidence" value="ECO:0007669"/>
    <property type="project" value="UniProtKB-KW"/>
</dbReference>
<keyword evidence="4" id="KW-0812">Transmembrane</keyword>
<dbReference type="PANTHER" id="PTHR32309">
    <property type="entry name" value="TYROSINE-PROTEIN KINASE"/>
    <property type="match status" value="1"/>
</dbReference>
<sequence>MDLRAHLDLVRRRWWSITACAALGLAAAVALSMVATPVYTASAQLYVSVRGGTTSNDLAQGANFTRQQVTSYTNLAGSPLVLEPVIAELGLTDDVQELAARVRAESPVNTSLITITVSDSDAAGSARTADAVAEQFIEVIDDLEAPTTGGESPVRVTVVREATEPTGASSPDLRTNLVLGLLLGLVAGVAIAVLRELLDTRVRSESDLARVTEVPVVGSITADPDAPRHPLVFGRDRQGRRAEEYRRLRTNVQFLDVDGPLRSVTVTSCLPSEGKSTTTINLALALADAGVRVALVDADLRRPAVADQLGLEGSAGLTTVLVGRAQLDDVLQPWGGTSLTVLTAGQIPPNPSELLGSRAMSTLLAELTARVDVVLIDSPPLLPVADAVVLSTLTEGTLLVAQSHRVHRQQLGEGLAALEAVGARVLGVVLNRARTRGDSDAYGSYAAEPAAPASRSGGHRAERQESRAASGRRSRRAGVEPAQPTAAQPVLPAMPAALPPASDGTEPRLWPGEPLGVTAPGAKQGERRGS</sequence>
<comment type="subcellular location">
    <subcellularLocation>
        <location evidence="1">Cell membrane</location>
        <topology evidence="1">Multi-pass membrane protein</topology>
    </subcellularLocation>
</comment>
<dbReference type="InterPro" id="IPR003856">
    <property type="entry name" value="LPS_length_determ_N"/>
</dbReference>
<dbReference type="GO" id="GO:0004715">
    <property type="term" value="F:non-membrane spanning protein tyrosine kinase activity"/>
    <property type="evidence" value="ECO:0007669"/>
    <property type="project" value="UniProtKB-EC"/>
</dbReference>
<gene>
    <name evidence="11" type="ORF">HGA03_00740</name>
</gene>
<dbReference type="Gene3D" id="3.40.50.300">
    <property type="entry name" value="P-loop containing nucleotide triphosphate hydrolases"/>
    <property type="match status" value="1"/>
</dbReference>
<comment type="caution">
    <text evidence="11">The sequence shown here is derived from an EMBL/GenBank/DDBJ whole genome shotgun (WGS) entry which is preliminary data.</text>
</comment>
<evidence type="ECO:0000256" key="7">
    <source>
        <dbReference type="ARBA" id="ARBA00022989"/>
    </source>
</evidence>
<keyword evidence="11" id="KW-0808">Transferase</keyword>
<feature type="region of interest" description="Disordered" evidence="9">
    <location>
        <begin position="439"/>
        <end position="530"/>
    </location>
</feature>
<feature type="compositionally biased region" description="Low complexity" evidence="9">
    <location>
        <begin position="486"/>
        <end position="501"/>
    </location>
</feature>
<proteinExistence type="inferred from homology"/>
<keyword evidence="12" id="KW-1185">Reference proteome</keyword>
<dbReference type="AlphaFoldDB" id="A0A7X6QXL1"/>
<dbReference type="Proteomes" id="UP000581206">
    <property type="component" value="Unassembled WGS sequence"/>
</dbReference>
<accession>A0A7X6QXL1</accession>
<dbReference type="InterPro" id="IPR027417">
    <property type="entry name" value="P-loop_NTPase"/>
</dbReference>